<organism evidence="2 3">
    <name type="scientific">Novipirellula galeiformis</name>
    <dbReference type="NCBI Taxonomy" id="2528004"/>
    <lineage>
        <taxon>Bacteria</taxon>
        <taxon>Pseudomonadati</taxon>
        <taxon>Planctomycetota</taxon>
        <taxon>Planctomycetia</taxon>
        <taxon>Pirellulales</taxon>
        <taxon>Pirellulaceae</taxon>
        <taxon>Novipirellula</taxon>
    </lineage>
</organism>
<dbReference type="Pfam" id="PF07394">
    <property type="entry name" value="DUF1501"/>
    <property type="match status" value="1"/>
</dbReference>
<protein>
    <submittedName>
        <fullName evidence="2">Uncharacterized protein</fullName>
    </submittedName>
</protein>
<accession>A0A5C6CLN2</accession>
<dbReference type="RefSeq" id="WP_146593701.1">
    <property type="nucleotide sequence ID" value="NZ_SJPT01000002.1"/>
</dbReference>
<proteinExistence type="predicted"/>
<dbReference type="InterPro" id="IPR010869">
    <property type="entry name" value="DUF1501"/>
</dbReference>
<dbReference type="Proteomes" id="UP000316304">
    <property type="component" value="Unassembled WGS sequence"/>
</dbReference>
<dbReference type="AlphaFoldDB" id="A0A5C6CLN2"/>
<sequence length="57" mass="6113">MRDGIPNAIFGNRLEQRGLLDEMGVVEGGEFGRTPCGESHHGNGAVTGRARPLPLLR</sequence>
<comment type="caution">
    <text evidence="2">The sequence shown here is derived from an EMBL/GenBank/DDBJ whole genome shotgun (WGS) entry which is preliminary data.</text>
</comment>
<name>A0A5C6CLN2_9BACT</name>
<reference evidence="2 3" key="1">
    <citation type="submission" date="2019-02" db="EMBL/GenBank/DDBJ databases">
        <title>Deep-cultivation of Planctomycetes and their phenomic and genomic characterization uncovers novel biology.</title>
        <authorList>
            <person name="Wiegand S."/>
            <person name="Jogler M."/>
            <person name="Boedeker C."/>
            <person name="Pinto D."/>
            <person name="Vollmers J."/>
            <person name="Rivas-Marin E."/>
            <person name="Kohn T."/>
            <person name="Peeters S.H."/>
            <person name="Heuer A."/>
            <person name="Rast P."/>
            <person name="Oberbeckmann S."/>
            <person name="Bunk B."/>
            <person name="Jeske O."/>
            <person name="Meyerdierks A."/>
            <person name="Storesund J.E."/>
            <person name="Kallscheuer N."/>
            <person name="Luecker S."/>
            <person name="Lage O.M."/>
            <person name="Pohl T."/>
            <person name="Merkel B.J."/>
            <person name="Hornburger P."/>
            <person name="Mueller R.-W."/>
            <person name="Bruemmer F."/>
            <person name="Labrenz M."/>
            <person name="Spormann A.M."/>
            <person name="Op Den Camp H."/>
            <person name="Overmann J."/>
            <person name="Amann R."/>
            <person name="Jetten M.S.M."/>
            <person name="Mascher T."/>
            <person name="Medema M.H."/>
            <person name="Devos D.P."/>
            <person name="Kaster A.-K."/>
            <person name="Ovreas L."/>
            <person name="Rohde M."/>
            <person name="Galperin M.Y."/>
            <person name="Jogler C."/>
        </authorList>
    </citation>
    <scope>NUCLEOTIDE SEQUENCE [LARGE SCALE GENOMIC DNA]</scope>
    <source>
        <strain evidence="2 3">Pla52o</strain>
    </source>
</reference>
<feature type="region of interest" description="Disordered" evidence="1">
    <location>
        <begin position="31"/>
        <end position="57"/>
    </location>
</feature>
<evidence type="ECO:0000256" key="1">
    <source>
        <dbReference type="SAM" id="MobiDB-lite"/>
    </source>
</evidence>
<gene>
    <name evidence="2" type="ORF">Pla52o_12820</name>
</gene>
<evidence type="ECO:0000313" key="2">
    <source>
        <dbReference type="EMBL" id="TWU24985.1"/>
    </source>
</evidence>
<evidence type="ECO:0000313" key="3">
    <source>
        <dbReference type="Proteomes" id="UP000316304"/>
    </source>
</evidence>
<keyword evidence="3" id="KW-1185">Reference proteome</keyword>
<dbReference type="EMBL" id="SJPT01000002">
    <property type="protein sequence ID" value="TWU24985.1"/>
    <property type="molecule type" value="Genomic_DNA"/>
</dbReference>